<proteinExistence type="predicted"/>
<gene>
    <name evidence="1" type="ORF">ACFO3I_17540</name>
</gene>
<dbReference type="InterPro" id="IPR038086">
    <property type="entry name" value="DUF2789_sf"/>
</dbReference>
<dbReference type="Proteomes" id="UP001595962">
    <property type="component" value="Unassembled WGS sequence"/>
</dbReference>
<keyword evidence="2" id="KW-1185">Reference proteome</keyword>
<dbReference type="EMBL" id="JBHSGB010000017">
    <property type="protein sequence ID" value="MFC4656825.1"/>
    <property type="molecule type" value="Genomic_DNA"/>
</dbReference>
<accession>A0ABV9JRJ9</accession>
<evidence type="ECO:0000313" key="2">
    <source>
        <dbReference type="Proteomes" id="UP001595962"/>
    </source>
</evidence>
<dbReference type="RefSeq" id="WP_377336263.1">
    <property type="nucleotide sequence ID" value="NZ_JBHSGB010000017.1"/>
</dbReference>
<dbReference type="InterPro" id="IPR021250">
    <property type="entry name" value="DUF2789"/>
</dbReference>
<reference evidence="2" key="1">
    <citation type="journal article" date="2019" name="Int. J. Syst. Evol. Microbiol.">
        <title>The Global Catalogue of Microorganisms (GCM) 10K type strain sequencing project: providing services to taxonomists for standard genome sequencing and annotation.</title>
        <authorList>
            <consortium name="The Broad Institute Genomics Platform"/>
            <consortium name="The Broad Institute Genome Sequencing Center for Infectious Disease"/>
            <person name="Wu L."/>
            <person name="Ma J."/>
        </authorList>
    </citation>
    <scope>NUCLEOTIDE SEQUENCE [LARGE SCALE GENOMIC DNA]</scope>
    <source>
        <strain evidence="2">DT28</strain>
    </source>
</reference>
<comment type="caution">
    <text evidence="1">The sequence shown here is derived from an EMBL/GenBank/DDBJ whole genome shotgun (WGS) entry which is preliminary data.</text>
</comment>
<evidence type="ECO:0000313" key="1">
    <source>
        <dbReference type="EMBL" id="MFC4656825.1"/>
    </source>
</evidence>
<name>A0ABV9JRJ9_9GAMM</name>
<dbReference type="Pfam" id="PF10982">
    <property type="entry name" value="DUF2789"/>
    <property type="match status" value="1"/>
</dbReference>
<protein>
    <submittedName>
        <fullName evidence="1">DUF2789 domain-containing protein</fullName>
    </submittedName>
</protein>
<dbReference type="Gene3D" id="1.10.10.1130">
    <property type="entry name" value="Uncharacterised protein PF10982, DUF2789"/>
    <property type="match status" value="1"/>
</dbReference>
<sequence>MHQINHDLPSLFAQLGLDNSEQSMRNFIEHHKLAPDLAIERAPFWDTAQAAFLAEQLKADADWCEVIDELSVLLR</sequence>
<organism evidence="1 2">
    <name type="scientific">Rheinheimera marina</name>
    <dbReference type="NCBI Taxonomy" id="1774958"/>
    <lineage>
        <taxon>Bacteria</taxon>
        <taxon>Pseudomonadati</taxon>
        <taxon>Pseudomonadota</taxon>
        <taxon>Gammaproteobacteria</taxon>
        <taxon>Chromatiales</taxon>
        <taxon>Chromatiaceae</taxon>
        <taxon>Rheinheimera</taxon>
    </lineage>
</organism>